<feature type="transmembrane region" description="Helical" evidence="1">
    <location>
        <begin position="69"/>
        <end position="87"/>
    </location>
</feature>
<evidence type="ECO:0000256" key="1">
    <source>
        <dbReference type="SAM" id="Phobius"/>
    </source>
</evidence>
<dbReference type="EMBL" id="JACHWX010000002">
    <property type="protein sequence ID" value="MBB3054399.1"/>
    <property type="molecule type" value="Genomic_DNA"/>
</dbReference>
<dbReference type="Pfam" id="PF10066">
    <property type="entry name" value="DUF2304"/>
    <property type="match status" value="1"/>
</dbReference>
<protein>
    <recommendedName>
        <fullName evidence="4">DUF2304 domain-containing protein</fullName>
    </recommendedName>
</protein>
<dbReference type="Proteomes" id="UP000539265">
    <property type="component" value="Unassembled WGS sequence"/>
</dbReference>
<keyword evidence="1" id="KW-0812">Transmembrane</keyword>
<evidence type="ECO:0008006" key="4">
    <source>
        <dbReference type="Google" id="ProtNLM"/>
    </source>
</evidence>
<reference evidence="2" key="1">
    <citation type="submission" date="2020-08" db="EMBL/GenBank/DDBJ databases">
        <title>Genomic Encyclopedia of Type Strains, Phase III (KMG-III): the genomes of soil and plant-associated and newly described type strains.</title>
        <authorList>
            <person name="Whitman W."/>
        </authorList>
    </citation>
    <scope>NUCLEOTIDE SEQUENCE [LARGE SCALE GENOMIC DNA]</scope>
    <source>
        <strain evidence="2">CECT 8628</strain>
    </source>
</reference>
<dbReference type="AlphaFoldDB" id="A0A839SCI2"/>
<name>A0A839SCI2_9SPHI</name>
<accession>A0A839SCI2</accession>
<keyword evidence="3" id="KW-1185">Reference proteome</keyword>
<evidence type="ECO:0000313" key="3">
    <source>
        <dbReference type="Proteomes" id="UP000539265"/>
    </source>
</evidence>
<gene>
    <name evidence="2" type="ORF">FHS11_000809</name>
</gene>
<keyword evidence="1" id="KW-1133">Transmembrane helix</keyword>
<comment type="caution">
    <text evidence="2">The sequence shown here is derived from an EMBL/GenBank/DDBJ whole genome shotgun (WGS) entry which is preliminary data.</text>
</comment>
<evidence type="ECO:0000313" key="2">
    <source>
        <dbReference type="EMBL" id="MBB3054399.1"/>
    </source>
</evidence>
<feature type="transmembrane region" description="Helical" evidence="1">
    <location>
        <begin position="6"/>
        <end position="24"/>
    </location>
</feature>
<sequence length="119" mass="13705">MSRIQVITIIINCVFIGYIARLITKGKLREEYAIVWCLCTFILVLFSFWTKGLNLMSKIFGVFDPPNLVFTAFIFLILIYLLHLSVVSSKSQHSITRLTQEMALLKEKMKKGDDAEQNN</sequence>
<keyword evidence="1" id="KW-0472">Membrane</keyword>
<dbReference type="InterPro" id="IPR019277">
    <property type="entry name" value="DUF2304"/>
</dbReference>
<dbReference type="OrthoDB" id="677868at2"/>
<dbReference type="RefSeq" id="WP_096357009.1">
    <property type="nucleotide sequence ID" value="NZ_AP017313.1"/>
</dbReference>
<proteinExistence type="predicted"/>
<organism evidence="2 3">
    <name type="scientific">Mucilaginibacter gotjawali</name>
    <dbReference type="NCBI Taxonomy" id="1550579"/>
    <lineage>
        <taxon>Bacteria</taxon>
        <taxon>Pseudomonadati</taxon>
        <taxon>Bacteroidota</taxon>
        <taxon>Sphingobacteriia</taxon>
        <taxon>Sphingobacteriales</taxon>
        <taxon>Sphingobacteriaceae</taxon>
        <taxon>Mucilaginibacter</taxon>
    </lineage>
</organism>
<feature type="transmembrane region" description="Helical" evidence="1">
    <location>
        <begin position="31"/>
        <end position="49"/>
    </location>
</feature>